<reference evidence="2 3" key="1">
    <citation type="submission" date="2015-06" db="EMBL/GenBank/DDBJ databases">
        <title>New insights into the roles of widespread benthic archaea in carbon and nitrogen cycling.</title>
        <authorList>
            <person name="Lazar C.S."/>
            <person name="Baker B.J."/>
            <person name="Seitz K.W."/>
            <person name="Hyde A.S."/>
            <person name="Dick G.J."/>
            <person name="Hinrichs K.-U."/>
            <person name="Teske A.P."/>
        </authorList>
    </citation>
    <scope>NUCLEOTIDE SEQUENCE [LARGE SCALE GENOMIC DNA]</scope>
    <source>
        <strain evidence="2">DG-45</strain>
    </source>
</reference>
<feature type="domain" description="Aminotransferase class V" evidence="1">
    <location>
        <begin position="315"/>
        <end position="419"/>
    </location>
</feature>
<dbReference type="Pfam" id="PF00266">
    <property type="entry name" value="Aminotran_5"/>
    <property type="match status" value="2"/>
</dbReference>
<dbReference type="Proteomes" id="UP000037210">
    <property type="component" value="Unassembled WGS sequence"/>
</dbReference>
<feature type="domain" description="Aminotransferase class V" evidence="1">
    <location>
        <begin position="32"/>
        <end position="256"/>
    </location>
</feature>
<evidence type="ECO:0000313" key="2">
    <source>
        <dbReference type="EMBL" id="KON30318.1"/>
    </source>
</evidence>
<proteinExistence type="predicted"/>
<name>A0A0M0BP36_9ARCH</name>
<dbReference type="PANTHER" id="PTHR43586:SF21">
    <property type="entry name" value="PYRIDOXAL PHOSPHATE (PLP)-DEPENDENT ASPARTATE AMINOTRANSFERASE SUPERFAMILY"/>
    <property type="match status" value="1"/>
</dbReference>
<accession>A0A0M0BP36</accession>
<dbReference type="InterPro" id="IPR000192">
    <property type="entry name" value="Aminotrans_V_dom"/>
</dbReference>
<dbReference type="PANTHER" id="PTHR43586">
    <property type="entry name" value="CYSTEINE DESULFURASE"/>
    <property type="match status" value="1"/>
</dbReference>
<dbReference type="EMBL" id="LFWZ01000034">
    <property type="protein sequence ID" value="KON30318.1"/>
    <property type="molecule type" value="Genomic_DNA"/>
</dbReference>
<gene>
    <name evidence="2" type="ORF">AC482_04110</name>
</gene>
<protein>
    <recommendedName>
        <fullName evidence="1">Aminotransferase class V domain-containing protein</fullName>
    </recommendedName>
</protein>
<dbReference type="SUPFAM" id="SSF53383">
    <property type="entry name" value="PLP-dependent transferases"/>
    <property type="match status" value="1"/>
</dbReference>
<organism evidence="2 3">
    <name type="scientific">miscellaneous Crenarchaeota group-15 archaeon DG-45</name>
    <dbReference type="NCBI Taxonomy" id="1685127"/>
    <lineage>
        <taxon>Archaea</taxon>
        <taxon>Candidatus Bathyarchaeota</taxon>
        <taxon>MCG-15</taxon>
    </lineage>
</organism>
<dbReference type="Gene3D" id="3.40.640.10">
    <property type="entry name" value="Type I PLP-dependent aspartate aminotransferase-like (Major domain)"/>
    <property type="match status" value="1"/>
</dbReference>
<dbReference type="InterPro" id="IPR015424">
    <property type="entry name" value="PyrdxlP-dep_Trfase"/>
</dbReference>
<dbReference type="InterPro" id="IPR015422">
    <property type="entry name" value="PyrdxlP-dep_Trfase_small"/>
</dbReference>
<evidence type="ECO:0000313" key="3">
    <source>
        <dbReference type="Proteomes" id="UP000037210"/>
    </source>
</evidence>
<sequence length="431" mass="47342">MVEEMFDEALLRRIRDEFPRAERDAWGRRRAFLDNGTGTLVCGRAADAEARARVDCSANVHGVFDESRGADEAILEGRRAVADLLNVPSPDSIVSGESATGLLFGLSYALGRELTGRENAVVTGYEHYADLSPWLELERRGLLGEVRLAGLRGEEGTLDLDHLGSLVDRDTRVVAASAASNVLGTKTPLDEVRGIAEEVGAYFIVDAVHHIAHGPMDVRALDPDFLVFSGYKLFSSHGSFMYGRREHLEALRPYKVKPAPDQPPESWEWGTRDQAMFAAIRGVVDHLQWLAEQVGEGLGGGLARYSGRPRDLKAAMAAVEAYERGLSRAVLTGLDDAPGLAGMPHVRVYGLTDPSKLEERDPTFSFKVEGVPDDEVVGRLWSEHGIALRAEDFYSRVHEAYGMPTMVRASFVHYNTPGEARTLLRALERMG</sequence>
<dbReference type="InterPro" id="IPR015421">
    <property type="entry name" value="PyrdxlP-dep_Trfase_major"/>
</dbReference>
<evidence type="ECO:0000259" key="1">
    <source>
        <dbReference type="Pfam" id="PF00266"/>
    </source>
</evidence>
<dbReference type="Gene3D" id="3.90.1150.10">
    <property type="entry name" value="Aspartate Aminotransferase, domain 1"/>
    <property type="match status" value="1"/>
</dbReference>
<comment type="caution">
    <text evidence="2">The sequence shown here is derived from an EMBL/GenBank/DDBJ whole genome shotgun (WGS) entry which is preliminary data.</text>
</comment>
<dbReference type="AlphaFoldDB" id="A0A0M0BP36"/>